<evidence type="ECO:0000313" key="4">
    <source>
        <dbReference type="EMBL" id="WNP90946.1"/>
    </source>
</evidence>
<reference evidence="4" key="1">
    <citation type="submission" date="2023-08" db="EMBL/GenBank/DDBJ databases">
        <authorList>
            <person name="Pu J."/>
        </authorList>
    </citation>
    <scope>NUCLEOTIDE SEQUENCE</scope>
</reference>
<dbReference type="PANTHER" id="PTHR33492">
    <property type="entry name" value="OSJNBA0043A12.37 PROTEIN-RELATED"/>
    <property type="match status" value="1"/>
</dbReference>
<name>A0AA96L7M3_MEDSA</name>
<dbReference type="Gene3D" id="1.10.10.60">
    <property type="entry name" value="Homeodomain-like"/>
    <property type="match status" value="1"/>
</dbReference>
<dbReference type="EMBL" id="OR463479">
    <property type="protein sequence ID" value="WNP90946.1"/>
    <property type="molecule type" value="mRNA"/>
</dbReference>
<protein>
    <recommendedName>
        <fullName evidence="3">Myb-like domain-containing protein</fullName>
    </recommendedName>
</protein>
<evidence type="ECO:0000256" key="2">
    <source>
        <dbReference type="SAM" id="MobiDB-lite"/>
    </source>
</evidence>
<feature type="domain" description="Myb-like" evidence="3">
    <location>
        <begin position="22"/>
        <end position="78"/>
    </location>
</feature>
<dbReference type="AlphaFoldDB" id="A0AA96L7M3"/>
<feature type="compositionally biased region" description="Basic residues" evidence="2">
    <location>
        <begin position="202"/>
        <end position="213"/>
    </location>
</feature>
<dbReference type="PROSITE" id="PS50090">
    <property type="entry name" value="MYB_LIKE"/>
    <property type="match status" value="1"/>
</dbReference>
<dbReference type="PANTHER" id="PTHR33492:SF4">
    <property type="entry name" value="OS02G0174300 PROTEIN"/>
    <property type="match status" value="1"/>
</dbReference>
<evidence type="ECO:0000256" key="1">
    <source>
        <dbReference type="SAM" id="Coils"/>
    </source>
</evidence>
<sequence>MTENPRDAVGNRRTRSQAAPEWTLTESLILLNEIAAVEADCSVNFSSYQQWDIISQNCAALDVDRNLAQCRRKWRSLLAEYEDVRRRRRAWNSDRELFDAVERVVKGREERGEVDRESDGELGNEEKDVTVEIDMIGTGFKRKRPRSKVERNSVQKPKKYWPVEPSENLKEKQDPEVIHEEVPENNHLEEVFLKDFLEKKPKLKSPAKRRPKHREMPLQNLPEVEKHHDNEKPKLPEPASVGNITNNSREENEEMLTLKLQELAIEIQEISAESADCKEANTENIEDYRTEFTRRQGDKLIARLGNFSNTLKQLCDLLQECK</sequence>
<feature type="coiled-coil region" evidence="1">
    <location>
        <begin position="253"/>
        <end position="280"/>
    </location>
</feature>
<proteinExistence type="evidence at transcript level"/>
<organism evidence="4">
    <name type="scientific">Medicago sativa</name>
    <name type="common">Alfalfa</name>
    <dbReference type="NCBI Taxonomy" id="3879"/>
    <lineage>
        <taxon>Eukaryota</taxon>
        <taxon>Viridiplantae</taxon>
        <taxon>Streptophyta</taxon>
        <taxon>Embryophyta</taxon>
        <taxon>Tracheophyta</taxon>
        <taxon>Spermatophyta</taxon>
        <taxon>Magnoliopsida</taxon>
        <taxon>eudicotyledons</taxon>
        <taxon>Gunneridae</taxon>
        <taxon>Pentapetalae</taxon>
        <taxon>rosids</taxon>
        <taxon>fabids</taxon>
        <taxon>Fabales</taxon>
        <taxon>Fabaceae</taxon>
        <taxon>Papilionoideae</taxon>
        <taxon>50 kb inversion clade</taxon>
        <taxon>NPAAA clade</taxon>
        <taxon>Hologalegina</taxon>
        <taxon>IRL clade</taxon>
        <taxon>Trifolieae</taxon>
        <taxon>Medicago</taxon>
    </lineage>
</organism>
<evidence type="ECO:0000259" key="3">
    <source>
        <dbReference type="PROSITE" id="PS50090"/>
    </source>
</evidence>
<dbReference type="Pfam" id="PF13837">
    <property type="entry name" value="Myb_DNA-bind_4"/>
    <property type="match status" value="1"/>
</dbReference>
<keyword evidence="1" id="KW-0175">Coiled coil</keyword>
<dbReference type="InterPro" id="IPR001005">
    <property type="entry name" value="SANT/Myb"/>
</dbReference>
<feature type="region of interest" description="Disordered" evidence="2">
    <location>
        <begin position="202"/>
        <end position="250"/>
    </location>
</feature>
<feature type="compositionally biased region" description="Basic and acidic residues" evidence="2">
    <location>
        <begin position="223"/>
        <end position="235"/>
    </location>
</feature>
<dbReference type="InterPro" id="IPR044822">
    <property type="entry name" value="Myb_DNA-bind_4"/>
</dbReference>
<accession>A0AA96L7M3</accession>